<organism evidence="5 6">
    <name type="scientific">Immersiella caudata</name>
    <dbReference type="NCBI Taxonomy" id="314043"/>
    <lineage>
        <taxon>Eukaryota</taxon>
        <taxon>Fungi</taxon>
        <taxon>Dikarya</taxon>
        <taxon>Ascomycota</taxon>
        <taxon>Pezizomycotina</taxon>
        <taxon>Sordariomycetes</taxon>
        <taxon>Sordariomycetidae</taxon>
        <taxon>Sordariales</taxon>
        <taxon>Lasiosphaeriaceae</taxon>
        <taxon>Immersiella</taxon>
    </lineage>
</organism>
<accession>A0AA39X3K2</accession>
<keyword evidence="1" id="KW-0479">Metal-binding</keyword>
<dbReference type="AlphaFoldDB" id="A0AA39X3K2"/>
<feature type="region of interest" description="Disordered" evidence="3">
    <location>
        <begin position="155"/>
        <end position="174"/>
    </location>
</feature>
<dbReference type="Proteomes" id="UP001175000">
    <property type="component" value="Unassembled WGS sequence"/>
</dbReference>
<evidence type="ECO:0000256" key="3">
    <source>
        <dbReference type="SAM" id="MobiDB-lite"/>
    </source>
</evidence>
<proteinExistence type="predicted"/>
<gene>
    <name evidence="5" type="ORF">B0T14DRAFT_106983</name>
</gene>
<protein>
    <recommendedName>
        <fullName evidence="4">Gamma-butyrobetaine hydroxylase-like N-terminal domain-containing protein</fullName>
    </recommendedName>
</protein>
<sequence length="189" mass="20948">MLRITNFTRCLARGAVLQRHLARAVSTISTDPVPVVEPDIPSASSAGLTSEKEAPEPPLRKFVHWRTINRINNHHEGLSVDPTEAAGGVAATRNQVLPWIWLRDQCRCASCVNQDTQQRDLKTFKGMTVTQVLTMGRFSIITRRQTSGLATLFPRGSLRDGGPLDPNSHPLSSTRRSWRLKKVSGFSPI</sequence>
<dbReference type="GO" id="GO:0046872">
    <property type="term" value="F:metal ion binding"/>
    <property type="evidence" value="ECO:0007669"/>
    <property type="project" value="UniProtKB-KW"/>
</dbReference>
<dbReference type="Pfam" id="PF06155">
    <property type="entry name" value="GBBH-like_N"/>
    <property type="match status" value="1"/>
</dbReference>
<dbReference type="InterPro" id="IPR010376">
    <property type="entry name" value="GBBH-like_N"/>
</dbReference>
<feature type="region of interest" description="Disordered" evidence="3">
    <location>
        <begin position="32"/>
        <end position="55"/>
    </location>
</feature>
<keyword evidence="2" id="KW-0408">Iron</keyword>
<dbReference type="Gene3D" id="3.30.2020.30">
    <property type="match status" value="1"/>
</dbReference>
<name>A0AA39X3K2_9PEZI</name>
<comment type="caution">
    <text evidence="5">The sequence shown here is derived from an EMBL/GenBank/DDBJ whole genome shotgun (WGS) entry which is preliminary data.</text>
</comment>
<dbReference type="InterPro" id="IPR038492">
    <property type="entry name" value="GBBH-like_N_sf"/>
</dbReference>
<evidence type="ECO:0000256" key="2">
    <source>
        <dbReference type="ARBA" id="ARBA00023004"/>
    </source>
</evidence>
<evidence type="ECO:0000256" key="1">
    <source>
        <dbReference type="ARBA" id="ARBA00022723"/>
    </source>
</evidence>
<keyword evidence="6" id="KW-1185">Reference proteome</keyword>
<evidence type="ECO:0000313" key="5">
    <source>
        <dbReference type="EMBL" id="KAK0626516.1"/>
    </source>
</evidence>
<feature type="domain" description="Gamma-butyrobetaine hydroxylase-like N-terminal" evidence="4">
    <location>
        <begin position="94"/>
        <end position="135"/>
    </location>
</feature>
<evidence type="ECO:0000313" key="6">
    <source>
        <dbReference type="Proteomes" id="UP001175000"/>
    </source>
</evidence>
<reference evidence="5" key="1">
    <citation type="submission" date="2023-06" db="EMBL/GenBank/DDBJ databases">
        <title>Genome-scale phylogeny and comparative genomics of the fungal order Sordariales.</title>
        <authorList>
            <consortium name="Lawrence Berkeley National Laboratory"/>
            <person name="Hensen N."/>
            <person name="Bonometti L."/>
            <person name="Westerberg I."/>
            <person name="Brannstrom I.O."/>
            <person name="Guillou S."/>
            <person name="Cros-Aarteil S."/>
            <person name="Calhoun S."/>
            <person name="Haridas S."/>
            <person name="Kuo A."/>
            <person name="Mondo S."/>
            <person name="Pangilinan J."/>
            <person name="Riley R."/>
            <person name="Labutti K."/>
            <person name="Andreopoulos B."/>
            <person name="Lipzen A."/>
            <person name="Chen C."/>
            <person name="Yanf M."/>
            <person name="Daum C."/>
            <person name="Ng V."/>
            <person name="Clum A."/>
            <person name="Steindorff A."/>
            <person name="Ohm R."/>
            <person name="Martin F."/>
            <person name="Silar P."/>
            <person name="Natvig D."/>
            <person name="Lalanne C."/>
            <person name="Gautier V."/>
            <person name="Ament-Velasquez S.L."/>
            <person name="Kruys A."/>
            <person name="Hutchinson M.I."/>
            <person name="Powell A.J."/>
            <person name="Barry K."/>
            <person name="Miller A.N."/>
            <person name="Grigoriev I.V."/>
            <person name="Debuchy R."/>
            <person name="Gladieux P."/>
            <person name="Thoren M.H."/>
            <person name="Johannesson H."/>
        </authorList>
    </citation>
    <scope>NUCLEOTIDE SEQUENCE</scope>
    <source>
        <strain evidence="5">CBS 606.72</strain>
    </source>
</reference>
<evidence type="ECO:0000259" key="4">
    <source>
        <dbReference type="Pfam" id="PF06155"/>
    </source>
</evidence>
<dbReference type="EMBL" id="JAULSU010000002">
    <property type="protein sequence ID" value="KAK0626516.1"/>
    <property type="molecule type" value="Genomic_DNA"/>
</dbReference>